<gene>
    <name evidence="2" type="ORF">VTL71DRAFT_7350</name>
</gene>
<organism evidence="2 3">
    <name type="scientific">Oculimacula yallundae</name>
    <dbReference type="NCBI Taxonomy" id="86028"/>
    <lineage>
        <taxon>Eukaryota</taxon>
        <taxon>Fungi</taxon>
        <taxon>Dikarya</taxon>
        <taxon>Ascomycota</taxon>
        <taxon>Pezizomycotina</taxon>
        <taxon>Leotiomycetes</taxon>
        <taxon>Helotiales</taxon>
        <taxon>Ploettnerulaceae</taxon>
        <taxon>Oculimacula</taxon>
    </lineage>
</organism>
<reference evidence="2 3" key="1">
    <citation type="journal article" date="2024" name="Commun. Biol.">
        <title>Comparative genomic analysis of thermophilic fungi reveals convergent evolutionary adaptations and gene losses.</title>
        <authorList>
            <person name="Steindorff A.S."/>
            <person name="Aguilar-Pontes M.V."/>
            <person name="Robinson A.J."/>
            <person name="Andreopoulos B."/>
            <person name="LaButti K."/>
            <person name="Kuo A."/>
            <person name="Mondo S."/>
            <person name="Riley R."/>
            <person name="Otillar R."/>
            <person name="Haridas S."/>
            <person name="Lipzen A."/>
            <person name="Grimwood J."/>
            <person name="Schmutz J."/>
            <person name="Clum A."/>
            <person name="Reid I.D."/>
            <person name="Moisan M.C."/>
            <person name="Butler G."/>
            <person name="Nguyen T.T.M."/>
            <person name="Dewar K."/>
            <person name="Conant G."/>
            <person name="Drula E."/>
            <person name="Henrissat B."/>
            <person name="Hansel C."/>
            <person name="Singer S."/>
            <person name="Hutchinson M.I."/>
            <person name="de Vries R.P."/>
            <person name="Natvig D.O."/>
            <person name="Powell A.J."/>
            <person name="Tsang A."/>
            <person name="Grigoriev I.V."/>
        </authorList>
    </citation>
    <scope>NUCLEOTIDE SEQUENCE [LARGE SCALE GENOMIC DNA]</scope>
    <source>
        <strain evidence="2 3">CBS 494.80</strain>
    </source>
</reference>
<dbReference type="Proteomes" id="UP001595075">
    <property type="component" value="Unassembled WGS sequence"/>
</dbReference>
<protein>
    <recommendedName>
        <fullName evidence="1">Heterokaryon incompatibility domain-containing protein</fullName>
    </recommendedName>
</protein>
<comment type="caution">
    <text evidence="2">The sequence shown here is derived from an EMBL/GenBank/DDBJ whole genome shotgun (WGS) entry which is preliminary data.</text>
</comment>
<dbReference type="Pfam" id="PF06985">
    <property type="entry name" value="HET"/>
    <property type="match status" value="1"/>
</dbReference>
<evidence type="ECO:0000313" key="2">
    <source>
        <dbReference type="EMBL" id="KAL2061972.1"/>
    </source>
</evidence>
<sequence>MSRNDQISIDWHNATIKARTLNSETAVPACSILDLCDRCASLDLPKIFQKHIERQCGNFIIDLGHVDDLLASTCALCRLFGSVAPSDVAKYGAQITYHLRAISARLLQKDHYEPYLEGMDLADTTLLAVFCGGREQGDMISSKDWFYLPERDFLCPVQIGREEPHFGVRVLTESFDVDFVKKCMSHCRRYHRSDAACNALYEPVYISMQHFWLIDCTKRIVVKAVPGSPYAALSYVWGAPKHAPPGGSGEALRWPPKLESLPQTIDDCIKATLLVGFRYLWIDRYCINQSDSEQVQDQVCQMDIIYANAGLTIIAAAGRDPHYGLPGVNRTKRSLQRSLKIGDVTIVSKPPDPRLSLKESTWATRGWTYQEGLLSRRRLIFHPHQTYFECNNMHMAESEVMPLDVINMRKDVDYGFLTEGVFEYSNPGGSAFYLEILIAAYSGKILTHQEDALNAMAGIFRHFGKLKPPGDNLMGIPVVPMSTVRKYCPVECFLVGLSWYHTTPGLRRIEFPTWTWAGWIGALDSRWLLGHTNALGSDIHVWMEYANGHLSLIPKQRPWYRLKNVRLGDKIIKFIHIEARTFGFQLKAPDRSQAKIDLGEAGLLSYTFKPDQKCTSDETSSPECLTAIAIGDPSDTKLVNTMILCVKEKETFAERVGVLDSSRTSSTRFQIDDSDVARLKLRQFVRFLQALPKRTIRLG</sequence>
<evidence type="ECO:0000259" key="1">
    <source>
        <dbReference type="Pfam" id="PF06985"/>
    </source>
</evidence>
<evidence type="ECO:0000313" key="3">
    <source>
        <dbReference type="Proteomes" id="UP001595075"/>
    </source>
</evidence>
<dbReference type="InterPro" id="IPR010730">
    <property type="entry name" value="HET"/>
</dbReference>
<dbReference type="PANTHER" id="PTHR33112">
    <property type="entry name" value="DOMAIN PROTEIN, PUTATIVE-RELATED"/>
    <property type="match status" value="1"/>
</dbReference>
<keyword evidence="3" id="KW-1185">Reference proteome</keyword>
<name>A0ABR4BWE7_9HELO</name>
<accession>A0ABR4BWE7</accession>
<dbReference type="PANTHER" id="PTHR33112:SF1">
    <property type="entry name" value="HETEROKARYON INCOMPATIBILITY DOMAIN-CONTAINING PROTEIN"/>
    <property type="match status" value="1"/>
</dbReference>
<dbReference type="EMBL" id="JAZHXI010000018">
    <property type="protein sequence ID" value="KAL2061972.1"/>
    <property type="molecule type" value="Genomic_DNA"/>
</dbReference>
<proteinExistence type="predicted"/>
<feature type="domain" description="Heterokaryon incompatibility" evidence="1">
    <location>
        <begin position="230"/>
        <end position="371"/>
    </location>
</feature>